<name>A0A3G5A515_9VIRU</name>
<sequence length="385" mass="45489">MICLKCSVEVDEKFKFCGNCGEKVMVKIDSLAEILDQFIETSNIIYDLNSVRENKLEFKLKELIGEKPPSDRVGTIFHYIESASYVNHWSFDLKACFSTSLPRNIKCIEHNLGGTELSIQRAELQRNYYNREELKSRLNVKMPLFDICKINHSFRMSVHPKREKFSDILIGLIENRIRNPMCGYNIIARTNKNLEKLRKEIVEGKWTDQSAAVIKERLEEKVIITLENYDKNYFDEAYGEKLFLETFGERVMTPQETINVKTEIKNCVNNYKIELMKYPKIQNNLDQILSKINEDIYYSSRLQKIYTTLEIKTLIANFEELYEFKLEAHCELLEIKHIKVYILNMEIEEMIYLSTLRNRFLLIDSKLKCREGITKDNHILKFFSI</sequence>
<protein>
    <submittedName>
        <fullName evidence="1">Uncharacterized protein</fullName>
    </submittedName>
</protein>
<evidence type="ECO:0000313" key="1">
    <source>
        <dbReference type="EMBL" id="AYV81321.1"/>
    </source>
</evidence>
<organism evidence="1">
    <name type="scientific">Harvfovirus sp</name>
    <dbReference type="NCBI Taxonomy" id="2487768"/>
    <lineage>
        <taxon>Viruses</taxon>
        <taxon>Varidnaviria</taxon>
        <taxon>Bamfordvirae</taxon>
        <taxon>Nucleocytoviricota</taxon>
        <taxon>Megaviricetes</taxon>
        <taxon>Imitervirales</taxon>
        <taxon>Mimiviridae</taxon>
        <taxon>Klosneuvirinae</taxon>
    </lineage>
</organism>
<accession>A0A3G5A515</accession>
<gene>
    <name evidence="1" type="ORF">Harvfovirus27_10</name>
</gene>
<proteinExistence type="predicted"/>
<dbReference type="EMBL" id="MK072269">
    <property type="protein sequence ID" value="AYV81321.1"/>
    <property type="molecule type" value="Genomic_DNA"/>
</dbReference>
<reference evidence="1" key="1">
    <citation type="submission" date="2018-10" db="EMBL/GenBank/DDBJ databases">
        <title>Hidden diversity of soil giant viruses.</title>
        <authorList>
            <person name="Schulz F."/>
            <person name="Alteio L."/>
            <person name="Goudeau D."/>
            <person name="Ryan E.M."/>
            <person name="Malmstrom R.R."/>
            <person name="Blanchard J."/>
            <person name="Woyke T."/>
        </authorList>
    </citation>
    <scope>NUCLEOTIDE SEQUENCE</scope>
    <source>
        <strain evidence="1">HAV1</strain>
    </source>
</reference>